<evidence type="ECO:0000259" key="8">
    <source>
        <dbReference type="Pfam" id="PF00171"/>
    </source>
</evidence>
<dbReference type="Pfam" id="PF00171">
    <property type="entry name" value="Aldedh"/>
    <property type="match status" value="1"/>
</dbReference>
<dbReference type="PIRSF" id="PIRSF036492">
    <property type="entry name" value="ALDH"/>
    <property type="match status" value="1"/>
</dbReference>
<comment type="similarity">
    <text evidence="1 4 7">Belongs to the aldehyde dehydrogenase family.</text>
</comment>
<dbReference type="InterPro" id="IPR016161">
    <property type="entry name" value="Ald_DH/histidinol_DH"/>
</dbReference>
<dbReference type="InterPro" id="IPR029510">
    <property type="entry name" value="Ald_DH_CS_GLU"/>
</dbReference>
<dbReference type="Proteomes" id="UP000808349">
    <property type="component" value="Unassembled WGS sequence"/>
</dbReference>
<keyword evidence="2 4" id="KW-0560">Oxidoreductase</keyword>
<dbReference type="GO" id="GO:0004029">
    <property type="term" value="F:aldehyde dehydrogenase (NAD+) activity"/>
    <property type="evidence" value="ECO:0007669"/>
    <property type="project" value="TreeGrafter"/>
</dbReference>
<evidence type="ECO:0000256" key="7">
    <source>
        <dbReference type="RuleBase" id="RU003345"/>
    </source>
</evidence>
<feature type="domain" description="Aldehyde dehydrogenase" evidence="8">
    <location>
        <begin position="32"/>
        <end position="442"/>
    </location>
</feature>
<dbReference type="FunFam" id="3.40.605.10:FF:000004">
    <property type="entry name" value="Aldehyde dehydrogenase"/>
    <property type="match status" value="1"/>
</dbReference>
<dbReference type="PANTHER" id="PTHR43570:SF20">
    <property type="entry name" value="ALDEHYDE DEHYDROGENASE ALDX-RELATED"/>
    <property type="match status" value="1"/>
</dbReference>
<dbReference type="Gene3D" id="3.40.309.10">
    <property type="entry name" value="Aldehyde Dehydrogenase, Chain A, domain 2"/>
    <property type="match status" value="1"/>
</dbReference>
<dbReference type="GO" id="GO:0006081">
    <property type="term" value="P:aldehyde metabolic process"/>
    <property type="evidence" value="ECO:0007669"/>
    <property type="project" value="InterPro"/>
</dbReference>
<organism evidence="9 10">
    <name type="scientific">Candidatus Defluviibacterium haderslevense</name>
    <dbReference type="NCBI Taxonomy" id="2981993"/>
    <lineage>
        <taxon>Bacteria</taxon>
        <taxon>Pseudomonadati</taxon>
        <taxon>Bacteroidota</taxon>
        <taxon>Saprospiria</taxon>
        <taxon>Saprospirales</taxon>
        <taxon>Saprospiraceae</taxon>
        <taxon>Candidatus Defluviibacterium</taxon>
    </lineage>
</organism>
<dbReference type="InterPro" id="IPR015590">
    <property type="entry name" value="Aldehyde_DH_dom"/>
</dbReference>
<name>A0A9D7SCR0_9BACT</name>
<feature type="active site" evidence="5 6">
    <location>
        <position position="219"/>
    </location>
</feature>
<dbReference type="EMBL" id="JADKFW010000017">
    <property type="protein sequence ID" value="MBK9719242.1"/>
    <property type="molecule type" value="Genomic_DNA"/>
</dbReference>
<dbReference type="SUPFAM" id="SSF53720">
    <property type="entry name" value="ALDH-like"/>
    <property type="match status" value="1"/>
</dbReference>
<dbReference type="InterPro" id="IPR012394">
    <property type="entry name" value="Aldehyde_DH_NAD(P)"/>
</dbReference>
<dbReference type="AlphaFoldDB" id="A0A9D7SCR0"/>
<evidence type="ECO:0000313" key="9">
    <source>
        <dbReference type="EMBL" id="MBK9719242.1"/>
    </source>
</evidence>
<evidence type="ECO:0000256" key="1">
    <source>
        <dbReference type="ARBA" id="ARBA00009986"/>
    </source>
</evidence>
<sequence>MELMVDNEKNVNAIWAFEHLRTSYYGNPFPSVSNRIEGLKRLRKSLLAHREQIQNALFQDFRKPPFESDASELLVCLMEIKSMIKHLNRWSEKQAVSSNITLIGTRSYTILEPKGVVLIFSPWNFPINLSFVPLISAFAAGNKIILKPSELTSHTSKLIEKIVKQAFTDDEIIVLNGGVELAEDLIKLPFDHIFFTGSGKNGKRVMQMAAQNLTPVTLELGGKSPVVIDQKVNLKQVVERVAHAKIINAGQVCISPDYIIIHKDLVDEFIILWKQQLFNWFGDHMVAHQDYCGIIDSKHYHQLLDLVNQSLDEGAELVEPIELDSRTLKIKPILLRNVNWNAPVMQVELFGPVLPIITYSNIEELLPKMMILDRPLCLYVFSKRESFIKQVMNVCRSGGVSINNCLINFCNLDLPFGGNHQSGMGYSHGKYGLETFSHVRSVSKQVFFFSTLKLFYPNYSKLKQKIKNLTINLFS</sequence>
<evidence type="ECO:0000256" key="4">
    <source>
        <dbReference type="PIRNR" id="PIRNR036492"/>
    </source>
</evidence>
<keyword evidence="3" id="KW-0520">NAD</keyword>
<gene>
    <name evidence="9" type="ORF">IPO85_17335</name>
</gene>
<proteinExistence type="inferred from homology"/>
<evidence type="ECO:0000313" key="10">
    <source>
        <dbReference type="Proteomes" id="UP000808349"/>
    </source>
</evidence>
<feature type="active site" evidence="5">
    <location>
        <position position="253"/>
    </location>
</feature>
<evidence type="ECO:0000256" key="3">
    <source>
        <dbReference type="ARBA" id="ARBA00023027"/>
    </source>
</evidence>
<accession>A0A9D7SCR0</accession>
<dbReference type="PROSITE" id="PS00687">
    <property type="entry name" value="ALDEHYDE_DEHYDR_GLU"/>
    <property type="match status" value="1"/>
</dbReference>
<dbReference type="PANTHER" id="PTHR43570">
    <property type="entry name" value="ALDEHYDE DEHYDROGENASE"/>
    <property type="match status" value="1"/>
</dbReference>
<dbReference type="GO" id="GO:0005737">
    <property type="term" value="C:cytoplasm"/>
    <property type="evidence" value="ECO:0007669"/>
    <property type="project" value="TreeGrafter"/>
</dbReference>
<comment type="caution">
    <text evidence="9">The sequence shown here is derived from an EMBL/GenBank/DDBJ whole genome shotgun (WGS) entry which is preliminary data.</text>
</comment>
<dbReference type="Gene3D" id="3.40.605.10">
    <property type="entry name" value="Aldehyde Dehydrogenase, Chain A, domain 1"/>
    <property type="match status" value="1"/>
</dbReference>
<protein>
    <recommendedName>
        <fullName evidence="4">Aldehyde dehydrogenase</fullName>
    </recommendedName>
</protein>
<evidence type="ECO:0000256" key="6">
    <source>
        <dbReference type="PROSITE-ProRule" id="PRU10007"/>
    </source>
</evidence>
<dbReference type="InterPro" id="IPR016162">
    <property type="entry name" value="Ald_DH_N"/>
</dbReference>
<evidence type="ECO:0000256" key="5">
    <source>
        <dbReference type="PIRSR" id="PIRSR036492-1"/>
    </source>
</evidence>
<evidence type="ECO:0000256" key="2">
    <source>
        <dbReference type="ARBA" id="ARBA00023002"/>
    </source>
</evidence>
<dbReference type="InterPro" id="IPR016163">
    <property type="entry name" value="Ald_DH_C"/>
</dbReference>
<reference evidence="9 10" key="1">
    <citation type="submission" date="2020-10" db="EMBL/GenBank/DDBJ databases">
        <title>Connecting structure to function with the recovery of over 1000 high-quality activated sludge metagenome-assembled genomes encoding full-length rRNA genes using long-read sequencing.</title>
        <authorList>
            <person name="Singleton C.M."/>
            <person name="Petriglieri F."/>
            <person name="Kristensen J.M."/>
            <person name="Kirkegaard R.H."/>
            <person name="Michaelsen T.Y."/>
            <person name="Andersen M.H."/>
            <person name="Karst S.M."/>
            <person name="Dueholm M.S."/>
            <person name="Nielsen P.H."/>
            <person name="Albertsen M."/>
        </authorList>
    </citation>
    <scope>NUCLEOTIDE SEQUENCE [LARGE SCALE GENOMIC DNA]</scope>
    <source>
        <strain evidence="9">Ribe_18-Q3-R11-54_BAT3C.373</strain>
    </source>
</reference>